<protein>
    <submittedName>
        <fullName evidence="3">Tetratricopeptide repeat protein</fullName>
    </submittedName>
</protein>
<evidence type="ECO:0000256" key="2">
    <source>
        <dbReference type="SAM" id="SignalP"/>
    </source>
</evidence>
<gene>
    <name evidence="3" type="ORF">ACG00X_05245</name>
</gene>
<keyword evidence="2" id="KW-0732">Signal</keyword>
<feature type="signal peptide" evidence="2">
    <location>
        <begin position="1"/>
        <end position="30"/>
    </location>
</feature>
<dbReference type="EMBL" id="JBIGIA010000003">
    <property type="protein sequence ID" value="MFG6456231.1"/>
    <property type="molecule type" value="Genomic_DNA"/>
</dbReference>
<dbReference type="Gene3D" id="1.25.40.10">
    <property type="entry name" value="Tetratricopeptide repeat domain"/>
    <property type="match status" value="1"/>
</dbReference>
<sequence>MTGCVRPFFTRSWTAPAGLAFFLAVSAAHAQQAASAPGGAPNTLDTVKVTGQRSNGSVDPSIVTAAKNKVLSRNYASSCAFMSGYSAADDDVTLAYMRDFNMLDNASNEAERFSDLSPDGNAKTQSVASGLSSPTADTASGLSAQTPGVTCSAADNRFAAGRNWIARKDKSLTQAFDAYEAGNYVEARARFEEGWKKLGYEEAALMLARIQLLGLGTPASTTKAIEWLREVVDARYDPVKDRLQFDPKHPDNINTRIEAALLLARIYLTGQGTPRAPAQAYKWWSKALDYGFEPAGTLLAQAHLSGIGTQIDVKPALAYLEAAGAAGDTKALYMLGQLYHHQLPKQPPGIPLDLNRAGAYFGAAAKAGHLEATYEAARMLDLGEGTPAPAPERAIVLYKDAALRGHADAQNALATYFYRGEAVAQNFVTARQLFQAAAQRRQPDAMFNLAVMLAQGEGGDKDMASAYAWCAISKSLGNDQAATALPVLRAKLTPEEAARAEAMLKPAPKKS</sequence>
<accession>A0ABW7G2Q8</accession>
<dbReference type="InterPro" id="IPR011990">
    <property type="entry name" value="TPR-like_helical_dom_sf"/>
</dbReference>
<feature type="chain" id="PRO_5046323750" evidence="2">
    <location>
        <begin position="31"/>
        <end position="511"/>
    </location>
</feature>
<reference evidence="3 4" key="1">
    <citation type="submission" date="2024-09" db="EMBL/GenBank/DDBJ databases">
        <title>Novel species of the genus Pelomonas and Roseateles isolated from streams.</title>
        <authorList>
            <person name="Lu H."/>
        </authorList>
    </citation>
    <scope>NUCLEOTIDE SEQUENCE [LARGE SCALE GENOMIC DNA]</scope>
    <source>
        <strain evidence="3 4">BYS96W</strain>
    </source>
</reference>
<name>A0ABW7G2Q8_9BURK</name>
<comment type="caution">
    <text evidence="3">The sequence shown here is derived from an EMBL/GenBank/DDBJ whole genome shotgun (WGS) entry which is preliminary data.</text>
</comment>
<dbReference type="InterPro" id="IPR006597">
    <property type="entry name" value="Sel1-like"/>
</dbReference>
<evidence type="ECO:0000313" key="4">
    <source>
        <dbReference type="Proteomes" id="UP001606305"/>
    </source>
</evidence>
<dbReference type="Pfam" id="PF08238">
    <property type="entry name" value="Sel1"/>
    <property type="match status" value="7"/>
</dbReference>
<feature type="compositionally biased region" description="Polar residues" evidence="1">
    <location>
        <begin position="122"/>
        <end position="146"/>
    </location>
</feature>
<dbReference type="SUPFAM" id="SSF81901">
    <property type="entry name" value="HCP-like"/>
    <property type="match status" value="2"/>
</dbReference>
<dbReference type="RefSeq" id="WP_394486950.1">
    <property type="nucleotide sequence ID" value="NZ_JBIGIA010000003.1"/>
</dbReference>
<dbReference type="Proteomes" id="UP001606305">
    <property type="component" value="Unassembled WGS sequence"/>
</dbReference>
<dbReference type="InterPro" id="IPR050767">
    <property type="entry name" value="Sel1_AlgK"/>
</dbReference>
<evidence type="ECO:0000313" key="3">
    <source>
        <dbReference type="EMBL" id="MFG6456231.1"/>
    </source>
</evidence>
<evidence type="ECO:0000256" key="1">
    <source>
        <dbReference type="SAM" id="MobiDB-lite"/>
    </source>
</evidence>
<proteinExistence type="predicted"/>
<organism evidence="3 4">
    <name type="scientific">Pelomonas nitida</name>
    <dbReference type="NCBI Taxonomy" id="3299027"/>
    <lineage>
        <taxon>Bacteria</taxon>
        <taxon>Pseudomonadati</taxon>
        <taxon>Pseudomonadota</taxon>
        <taxon>Betaproteobacteria</taxon>
        <taxon>Burkholderiales</taxon>
        <taxon>Sphaerotilaceae</taxon>
        <taxon>Roseateles</taxon>
    </lineage>
</organism>
<dbReference type="SMART" id="SM00671">
    <property type="entry name" value="SEL1"/>
    <property type="match status" value="7"/>
</dbReference>
<dbReference type="PANTHER" id="PTHR11102">
    <property type="entry name" value="SEL-1-LIKE PROTEIN"/>
    <property type="match status" value="1"/>
</dbReference>
<feature type="region of interest" description="Disordered" evidence="1">
    <location>
        <begin position="111"/>
        <end position="146"/>
    </location>
</feature>
<dbReference type="PANTHER" id="PTHR11102:SF160">
    <property type="entry name" value="ERAD-ASSOCIATED E3 UBIQUITIN-PROTEIN LIGASE COMPONENT HRD3"/>
    <property type="match status" value="1"/>
</dbReference>
<keyword evidence="4" id="KW-1185">Reference proteome</keyword>